<accession>A0A192Y676</accession>
<name>A0A192Y676_9CAUD</name>
<evidence type="ECO:0000313" key="1">
    <source>
        <dbReference type="EMBL" id="ANM44840.1"/>
    </source>
</evidence>
<reference evidence="1 2" key="1">
    <citation type="journal article" date="2016" name="Sci. Rep.">
        <title>A proposed integrated approach for the preclinical evaluation of phage therapy in Pseudomonas infections.</title>
        <authorList>
            <person name="Danis-Wlodarczyk K."/>
            <person name="Vandenheuvel D."/>
            <person name="Jang H.B."/>
            <person name="Briers Y."/>
            <person name="Olszak T."/>
            <person name="Arabski M."/>
            <person name="Wasik S."/>
            <person name="Drabik M."/>
            <person name="Higgins G."/>
            <person name="Tyrrell J."/>
            <person name="Harvey B.J."/>
            <person name="Noben J.P."/>
            <person name="Lavigne R."/>
            <person name="Drulis-Kawa Z."/>
        </authorList>
    </citation>
    <scope>NUCLEOTIDE SEQUENCE [LARGE SCALE GENOMIC DNA]</scope>
</reference>
<dbReference type="EMBL" id="KU521356">
    <property type="protein sequence ID" value="ANM44840.1"/>
    <property type="molecule type" value="Genomic_DNA"/>
</dbReference>
<protein>
    <submittedName>
        <fullName evidence="1">Uncharacterized protein</fullName>
    </submittedName>
</protein>
<proteinExistence type="predicted"/>
<organism evidence="1 2">
    <name type="scientific">Pseudomonas phage KTN4</name>
    <dbReference type="NCBI Taxonomy" id="1862701"/>
    <lineage>
        <taxon>Viruses</taxon>
        <taxon>Duplodnaviria</taxon>
        <taxon>Heunggongvirae</taxon>
        <taxon>Uroviricota</taxon>
        <taxon>Caudoviricetes</taxon>
        <taxon>Chimalliviridae</taxon>
        <taxon>Phikzvirus</taxon>
        <taxon>Phikzvirus phiKZ</taxon>
    </lineage>
</organism>
<evidence type="ECO:0000313" key="2">
    <source>
        <dbReference type="Proteomes" id="UP000224336"/>
    </source>
</evidence>
<sequence>MSIDLLVPNKLKMFQKSPDGTGYMYFNSTDGIELKHDNQTRLLYLPDNDYVTGDYVSPDTKFIFTVIEGEVVSVKLDTGEEIHSYSFCDESPLWNHPHIAYYVKENTDAIN</sequence>
<gene>
    <name evidence="1" type="ORF">KTN4_082</name>
</gene>
<dbReference type="Proteomes" id="UP000224336">
    <property type="component" value="Segment"/>
</dbReference>